<feature type="transmembrane region" description="Helical" evidence="5">
    <location>
        <begin position="14"/>
        <end position="33"/>
    </location>
</feature>
<dbReference type="SUPFAM" id="SSF53756">
    <property type="entry name" value="UDP-Glycosyltransferase/glycogen phosphorylase"/>
    <property type="match status" value="1"/>
</dbReference>
<keyword evidence="8" id="KW-1185">Reference proteome</keyword>
<proteinExistence type="predicted"/>
<dbReference type="EMBL" id="JADWYS010000001">
    <property type="protein sequence ID" value="MBG9386865.1"/>
    <property type="molecule type" value="Genomic_DNA"/>
</dbReference>
<dbReference type="InterPro" id="IPR002201">
    <property type="entry name" value="Glyco_trans_9"/>
</dbReference>
<evidence type="ECO:0000256" key="2">
    <source>
        <dbReference type="ARBA" id="ARBA00022692"/>
    </source>
</evidence>
<feature type="transmembrane region" description="Helical" evidence="5">
    <location>
        <begin position="74"/>
        <end position="90"/>
    </location>
</feature>
<keyword evidence="7" id="KW-0436">Ligase</keyword>
<feature type="transmembrane region" description="Helical" evidence="5">
    <location>
        <begin position="171"/>
        <end position="188"/>
    </location>
</feature>
<dbReference type="Pfam" id="PF04932">
    <property type="entry name" value="Wzy_C"/>
    <property type="match status" value="1"/>
</dbReference>
<dbReference type="Gene3D" id="3.40.50.2000">
    <property type="entry name" value="Glycogen Phosphorylase B"/>
    <property type="match status" value="1"/>
</dbReference>
<feature type="transmembrane region" description="Helical" evidence="5">
    <location>
        <begin position="313"/>
        <end position="334"/>
    </location>
</feature>
<feature type="transmembrane region" description="Helical" evidence="5">
    <location>
        <begin position="137"/>
        <end position="159"/>
    </location>
</feature>
<name>A0A931H1L3_9BURK</name>
<organism evidence="7 8">
    <name type="scientific">Caenimonas aquaedulcis</name>
    <dbReference type="NCBI Taxonomy" id="2793270"/>
    <lineage>
        <taxon>Bacteria</taxon>
        <taxon>Pseudomonadati</taxon>
        <taxon>Pseudomonadota</taxon>
        <taxon>Betaproteobacteria</taxon>
        <taxon>Burkholderiales</taxon>
        <taxon>Comamonadaceae</taxon>
        <taxon>Caenimonas</taxon>
    </lineage>
</organism>
<keyword evidence="3 5" id="KW-1133">Transmembrane helix</keyword>
<evidence type="ECO:0000313" key="7">
    <source>
        <dbReference type="EMBL" id="MBG9386865.1"/>
    </source>
</evidence>
<keyword evidence="4 5" id="KW-0472">Membrane</keyword>
<feature type="transmembrane region" description="Helical" evidence="5">
    <location>
        <begin position="346"/>
        <end position="365"/>
    </location>
</feature>
<keyword evidence="2 5" id="KW-0812">Transmembrane</keyword>
<dbReference type="PANTHER" id="PTHR37422:SF13">
    <property type="entry name" value="LIPOPOLYSACCHARIDE BIOSYNTHESIS PROTEIN PA4999-RELATED"/>
    <property type="match status" value="1"/>
</dbReference>
<dbReference type="Proteomes" id="UP000651050">
    <property type="component" value="Unassembled WGS sequence"/>
</dbReference>
<comment type="subcellular location">
    <subcellularLocation>
        <location evidence="1">Membrane</location>
        <topology evidence="1">Multi-pass membrane protein</topology>
    </subcellularLocation>
</comment>
<gene>
    <name evidence="7" type="ORF">I5803_02405</name>
</gene>
<feature type="transmembrane region" description="Helical" evidence="5">
    <location>
        <begin position="194"/>
        <end position="210"/>
    </location>
</feature>
<evidence type="ECO:0000256" key="1">
    <source>
        <dbReference type="ARBA" id="ARBA00004141"/>
    </source>
</evidence>
<evidence type="ECO:0000256" key="4">
    <source>
        <dbReference type="ARBA" id="ARBA00023136"/>
    </source>
</evidence>
<dbReference type="PANTHER" id="PTHR37422">
    <property type="entry name" value="TEICHURONIC ACID BIOSYNTHESIS PROTEIN TUAE"/>
    <property type="match status" value="1"/>
</dbReference>
<accession>A0A931H1L3</accession>
<feature type="transmembrane region" description="Helical" evidence="5">
    <location>
        <begin position="45"/>
        <end position="62"/>
    </location>
</feature>
<dbReference type="InterPro" id="IPR007016">
    <property type="entry name" value="O-antigen_ligase-rel_domated"/>
</dbReference>
<evidence type="ECO:0000256" key="5">
    <source>
        <dbReference type="SAM" id="Phobius"/>
    </source>
</evidence>
<dbReference type="InterPro" id="IPR051533">
    <property type="entry name" value="WaaL-like"/>
</dbReference>
<dbReference type="GO" id="GO:0016757">
    <property type="term" value="F:glycosyltransferase activity"/>
    <property type="evidence" value="ECO:0007669"/>
    <property type="project" value="InterPro"/>
</dbReference>
<dbReference type="GO" id="GO:0016020">
    <property type="term" value="C:membrane"/>
    <property type="evidence" value="ECO:0007669"/>
    <property type="project" value="UniProtKB-SubCell"/>
</dbReference>
<comment type="caution">
    <text evidence="7">The sequence shown here is derived from an EMBL/GenBank/DDBJ whole genome shotgun (WGS) entry which is preliminary data.</text>
</comment>
<dbReference type="RefSeq" id="WP_196984824.1">
    <property type="nucleotide sequence ID" value="NZ_JADWYS010000001.1"/>
</dbReference>
<protein>
    <submittedName>
        <fullName evidence="7">O-antigen ligase family protein</fullName>
    </submittedName>
</protein>
<reference evidence="7" key="1">
    <citation type="submission" date="2020-11" db="EMBL/GenBank/DDBJ databases">
        <title>Bacterial whole genome sequence for Caenimonas sp. DR4.4.</title>
        <authorList>
            <person name="Le V."/>
            <person name="Ko S.-R."/>
            <person name="Ahn C.-Y."/>
            <person name="Oh H.-M."/>
        </authorList>
    </citation>
    <scope>NUCLEOTIDE SEQUENCE</scope>
    <source>
        <strain evidence="7">DR4.4</strain>
    </source>
</reference>
<dbReference type="Pfam" id="PF01075">
    <property type="entry name" value="Glyco_transf_9"/>
    <property type="match status" value="1"/>
</dbReference>
<evidence type="ECO:0000259" key="6">
    <source>
        <dbReference type="Pfam" id="PF04932"/>
    </source>
</evidence>
<feature type="transmembrane region" description="Helical" evidence="5">
    <location>
        <begin position="217"/>
        <end position="235"/>
    </location>
</feature>
<dbReference type="GO" id="GO:0016874">
    <property type="term" value="F:ligase activity"/>
    <property type="evidence" value="ECO:0007669"/>
    <property type="project" value="UniProtKB-KW"/>
</dbReference>
<feature type="transmembrane region" description="Helical" evidence="5">
    <location>
        <begin position="97"/>
        <end position="117"/>
    </location>
</feature>
<dbReference type="AlphaFoldDB" id="A0A931H1L3"/>
<sequence>MAASVPVSLAALNVAKALVLALGLALLASAVASGRPLERLRSVRSPWLVVAMLAALGASLAYTEVPVLTALPELAKYGKLLVIPLVLVLIRTPREASIALAIYGGAQCFVVLSSYLLSTGLQLPWVIKGEAQRQAVGAVFSTYLDQSIMTAGLAVLCWHLRDRFASRHARMAVGFVCALCALNVLFLLPGRSGHVALIAGLLMAIPAALPRQHRAKVLLVSAVVAITLPLAAPQFRERMAKVASESAAYVDGDRSPTSSTGTRLNFWQRSLEAIGERPLTGYGVGSWNQEYLRLEGVDLRAEFAHLRNPHQEYLLWGVQLGLGGIALFCLFLNAMQADARVLTRDAGAAARSFVVMLAMVCLFNSTLFDALIGDYFCLLIGLLFALGLSDARAGTPGRIAGAPAQGSLIDRLALASVTQPLSRPVPAESGPAYLAAVGRLKVARRVAWRRVVLRMTGQDDLKLDRFPPGSRKLLWIYFGEEQIGDGLMDLAHRSLLVERGYEVDLFTSALVARLYQGDPWFSRVSADPAGFRAADYACALILSNKHRPLKQKIRHFPQLPWVSIHEFFTGPNFHRGLFAAQRAADLAGVDLDAPGLESHGSQKLRDLDGSAPPPPGDFSQSIALAIGGVHEDRTYEGWIGVVRGLVAGGQRSFVLVGSHNGAARAAALVSALQGQADIADFTGALSLDETRSLLGACAVAVCPDGGLMHLAVTTPVKLVGLFSSRIAPQWRLPTDRLGGALVSGTERVSDIAPEDIVRRVLRVRTESAVCPH</sequence>
<evidence type="ECO:0000256" key="3">
    <source>
        <dbReference type="ARBA" id="ARBA00022989"/>
    </source>
</evidence>
<evidence type="ECO:0000313" key="8">
    <source>
        <dbReference type="Proteomes" id="UP000651050"/>
    </source>
</evidence>
<feature type="domain" description="O-antigen ligase-related" evidence="6">
    <location>
        <begin position="178"/>
        <end position="329"/>
    </location>
</feature>